<name>A0ABD3KE85_EUCGL</name>
<dbReference type="PANTHER" id="PTHR33978">
    <property type="entry name" value="SERINE/THREONINE-KINASE"/>
    <property type="match status" value="1"/>
</dbReference>
<evidence type="ECO:0000313" key="3">
    <source>
        <dbReference type="Proteomes" id="UP001634007"/>
    </source>
</evidence>
<accession>A0ABD3KE85</accession>
<proteinExistence type="predicted"/>
<protein>
    <submittedName>
        <fullName evidence="2">Uncharacterized protein</fullName>
    </submittedName>
</protein>
<feature type="region of interest" description="Disordered" evidence="1">
    <location>
        <begin position="70"/>
        <end position="111"/>
    </location>
</feature>
<feature type="region of interest" description="Disordered" evidence="1">
    <location>
        <begin position="1"/>
        <end position="41"/>
    </location>
</feature>
<keyword evidence="3" id="KW-1185">Reference proteome</keyword>
<gene>
    <name evidence="2" type="ORF">ACJRO7_019766</name>
</gene>
<dbReference type="EMBL" id="JBJKBG010000005">
    <property type="protein sequence ID" value="KAL3738289.1"/>
    <property type="molecule type" value="Genomic_DNA"/>
</dbReference>
<organism evidence="2 3">
    <name type="scientific">Eucalyptus globulus</name>
    <name type="common">Tasmanian blue gum</name>
    <dbReference type="NCBI Taxonomy" id="34317"/>
    <lineage>
        <taxon>Eukaryota</taxon>
        <taxon>Viridiplantae</taxon>
        <taxon>Streptophyta</taxon>
        <taxon>Embryophyta</taxon>
        <taxon>Tracheophyta</taxon>
        <taxon>Spermatophyta</taxon>
        <taxon>Magnoliopsida</taxon>
        <taxon>eudicotyledons</taxon>
        <taxon>Gunneridae</taxon>
        <taxon>Pentapetalae</taxon>
        <taxon>rosids</taxon>
        <taxon>malvids</taxon>
        <taxon>Myrtales</taxon>
        <taxon>Myrtaceae</taxon>
        <taxon>Myrtoideae</taxon>
        <taxon>Eucalypteae</taxon>
        <taxon>Eucalyptus</taxon>
    </lineage>
</organism>
<dbReference type="Proteomes" id="UP001634007">
    <property type="component" value="Unassembled WGS sequence"/>
</dbReference>
<sequence>MPLQAAQTTASREAPGLSSPCTMRNAPEEGGEAEAEAEGGNVWDCGSPLYDSHELASLGRLLDRNTMALSISPSSSNSDLRSAGKAEAFGKQRPSAKPSGKSMRKKMKDRNEVAGMCRGGFGAFVRAVMKKH</sequence>
<dbReference type="AlphaFoldDB" id="A0ABD3KE85"/>
<dbReference type="PANTHER" id="PTHR33978:SF18">
    <property type="entry name" value="OS01G0656300 PROTEIN"/>
    <property type="match status" value="1"/>
</dbReference>
<feature type="compositionally biased region" description="Low complexity" evidence="1">
    <location>
        <begin position="70"/>
        <end position="81"/>
    </location>
</feature>
<evidence type="ECO:0000313" key="2">
    <source>
        <dbReference type="EMBL" id="KAL3738289.1"/>
    </source>
</evidence>
<reference evidence="2 3" key="1">
    <citation type="submission" date="2024-11" db="EMBL/GenBank/DDBJ databases">
        <title>Chromosome-level genome assembly of Eucalyptus globulus Labill. provides insights into its genome evolution.</title>
        <authorList>
            <person name="Li X."/>
        </authorList>
    </citation>
    <scope>NUCLEOTIDE SEQUENCE [LARGE SCALE GENOMIC DNA]</scope>
    <source>
        <strain evidence="2">CL2024</strain>
        <tissue evidence="2">Fresh tender leaves</tissue>
    </source>
</reference>
<feature type="compositionally biased region" description="Polar residues" evidence="1">
    <location>
        <begin position="1"/>
        <end position="11"/>
    </location>
</feature>
<evidence type="ECO:0000256" key="1">
    <source>
        <dbReference type="SAM" id="MobiDB-lite"/>
    </source>
</evidence>
<comment type="caution">
    <text evidence="2">The sequence shown here is derived from an EMBL/GenBank/DDBJ whole genome shotgun (WGS) entry which is preliminary data.</text>
</comment>